<dbReference type="InterPro" id="IPR005674">
    <property type="entry name" value="CocE/Ser_esterase"/>
</dbReference>
<dbReference type="Gene3D" id="2.60.120.260">
    <property type="entry name" value="Galactose-binding domain-like"/>
    <property type="match status" value="1"/>
</dbReference>
<dbReference type="InParanoid" id="A0A194XPH3"/>
<reference evidence="3 4" key="1">
    <citation type="submission" date="2015-10" db="EMBL/GenBank/DDBJ databases">
        <title>Full genome of DAOMC 229536 Phialocephala scopiformis, a fungal endophyte of spruce producing the potent anti-insectan compound rugulosin.</title>
        <authorList>
            <consortium name="DOE Joint Genome Institute"/>
            <person name="Walker A.K."/>
            <person name="Frasz S.L."/>
            <person name="Seifert K.A."/>
            <person name="Miller J.D."/>
            <person name="Mondo S.J."/>
            <person name="Labutti K."/>
            <person name="Lipzen A."/>
            <person name="Dockter R."/>
            <person name="Kennedy M."/>
            <person name="Grigoriev I.V."/>
            <person name="Spatafora J.W."/>
        </authorList>
    </citation>
    <scope>NUCLEOTIDE SEQUENCE [LARGE SCALE GENOMIC DNA]</scope>
    <source>
        <strain evidence="3 4">CBS 120377</strain>
    </source>
</reference>
<dbReference type="InterPro" id="IPR008979">
    <property type="entry name" value="Galactose-bd-like_sf"/>
</dbReference>
<evidence type="ECO:0000259" key="2">
    <source>
        <dbReference type="SMART" id="SM00939"/>
    </source>
</evidence>
<keyword evidence="1" id="KW-0378">Hydrolase</keyword>
<dbReference type="Proteomes" id="UP000070700">
    <property type="component" value="Unassembled WGS sequence"/>
</dbReference>
<dbReference type="GeneID" id="28826412"/>
<proteinExistence type="predicted"/>
<dbReference type="NCBIfam" id="TIGR00976">
    <property type="entry name" value="CocE_NonD"/>
    <property type="match status" value="1"/>
</dbReference>
<evidence type="ECO:0000313" key="3">
    <source>
        <dbReference type="EMBL" id="KUJ21637.1"/>
    </source>
</evidence>
<dbReference type="Gene3D" id="3.40.50.1820">
    <property type="entry name" value="alpha/beta hydrolase"/>
    <property type="match status" value="2"/>
</dbReference>
<feature type="domain" description="Xaa-Pro dipeptidyl-peptidase C-terminal" evidence="2">
    <location>
        <begin position="285"/>
        <end position="516"/>
    </location>
</feature>
<accession>A0A194XPH3</accession>
<dbReference type="InterPro" id="IPR000383">
    <property type="entry name" value="Xaa-Pro-like_dom"/>
</dbReference>
<organism evidence="3 4">
    <name type="scientific">Mollisia scopiformis</name>
    <name type="common">Conifer needle endophyte fungus</name>
    <name type="synonym">Phialocephala scopiformis</name>
    <dbReference type="NCBI Taxonomy" id="149040"/>
    <lineage>
        <taxon>Eukaryota</taxon>
        <taxon>Fungi</taxon>
        <taxon>Dikarya</taxon>
        <taxon>Ascomycota</taxon>
        <taxon>Pezizomycotina</taxon>
        <taxon>Leotiomycetes</taxon>
        <taxon>Helotiales</taxon>
        <taxon>Mollisiaceae</taxon>
        <taxon>Mollisia</taxon>
    </lineage>
</organism>
<keyword evidence="4" id="KW-1185">Reference proteome</keyword>
<dbReference type="SMART" id="SM00939">
    <property type="entry name" value="PepX_C"/>
    <property type="match status" value="1"/>
</dbReference>
<dbReference type="SUPFAM" id="SSF49785">
    <property type="entry name" value="Galactose-binding domain-like"/>
    <property type="match status" value="1"/>
</dbReference>
<protein>
    <submittedName>
        <fullName evidence="3">Galactose-binding like protein</fullName>
    </submittedName>
</protein>
<sequence>MAPQERGWVNLFVDRFVGWWSGLPGESCSYTVEKLRIPVGHVHLAANLYHPTIPKPYGTILVRTSCGIGPLMALGHARMFASRGYQVLLAACRGTDPSDGQEVSMGVHEASDGLATVSWMREQSWYTGSFGTSGPHDFGRFIWGTGAMESHAVAWTDLMTSSKRGIIPGPAYIKKQPEILRPVYDSVPLSEGLDKHFQHDTPNFLRLFNTHPDPSDPVYKDLSQHTALQRAKIPILQFTGWKDIGLPSVTEQYKALSERGVSTFMTMGNWSHLGAQRGTTIAEGFKFIEKYLANRGEGFRTSPVRAFFTGSEEWRDLPAWPPSPTSTDELYFGPGGILSRDLPSESTQDSTFRFDPKEPIANIGLPRPFDDMIPANYEDTSLAERSDVVVFTSTPLDSDLEVCGEPTVELHHSSDYPHVDLLIRLSEVDNNGRSNRISDVYKRLDPARESGPLTFKLSACAHKFRRGKRIRVIIAGGAHPAYIRNLGTGENPGLGTSMQAVLHTIHHSANAASSLKLPILSA</sequence>
<evidence type="ECO:0000313" key="4">
    <source>
        <dbReference type="Proteomes" id="UP000070700"/>
    </source>
</evidence>
<dbReference type="OrthoDB" id="416441at2759"/>
<dbReference type="InterPro" id="IPR013736">
    <property type="entry name" value="Xaa-Pro_dipept_C"/>
</dbReference>
<dbReference type="GO" id="GO:0008239">
    <property type="term" value="F:dipeptidyl-peptidase activity"/>
    <property type="evidence" value="ECO:0007669"/>
    <property type="project" value="InterPro"/>
</dbReference>
<dbReference type="SUPFAM" id="SSF53474">
    <property type="entry name" value="alpha/beta-Hydrolases"/>
    <property type="match status" value="1"/>
</dbReference>
<dbReference type="Pfam" id="PF02129">
    <property type="entry name" value="Peptidase_S15"/>
    <property type="match status" value="2"/>
</dbReference>
<dbReference type="Pfam" id="PF08530">
    <property type="entry name" value="PepX_C"/>
    <property type="match status" value="1"/>
</dbReference>
<dbReference type="AlphaFoldDB" id="A0A194XPH3"/>
<dbReference type="EMBL" id="KQ947407">
    <property type="protein sequence ID" value="KUJ21637.1"/>
    <property type="molecule type" value="Genomic_DNA"/>
</dbReference>
<dbReference type="InterPro" id="IPR029058">
    <property type="entry name" value="AB_hydrolase_fold"/>
</dbReference>
<dbReference type="KEGG" id="psco:LY89DRAFT_694186"/>
<dbReference type="RefSeq" id="XP_018075992.1">
    <property type="nucleotide sequence ID" value="XM_018216686.1"/>
</dbReference>
<evidence type="ECO:0000256" key="1">
    <source>
        <dbReference type="ARBA" id="ARBA00022801"/>
    </source>
</evidence>
<name>A0A194XPH3_MOLSC</name>
<gene>
    <name evidence="3" type="ORF">LY89DRAFT_694186</name>
</gene>